<feature type="signal peptide" evidence="2">
    <location>
        <begin position="1"/>
        <end position="28"/>
    </location>
</feature>
<evidence type="ECO:0000259" key="4">
    <source>
        <dbReference type="Pfam" id="PF20009"/>
    </source>
</evidence>
<keyword evidence="2" id="KW-0732">Signal</keyword>
<protein>
    <submittedName>
        <fullName evidence="5">DUF11 domain-containing protein</fullName>
    </submittedName>
</protein>
<feature type="domain" description="GEVED" evidence="4">
    <location>
        <begin position="166"/>
        <end position="249"/>
    </location>
</feature>
<evidence type="ECO:0000259" key="3">
    <source>
        <dbReference type="Pfam" id="PF01345"/>
    </source>
</evidence>
<dbReference type="InterPro" id="IPR047589">
    <property type="entry name" value="DUF11_rpt"/>
</dbReference>
<sequence length="499" mass="50805">MNKITKARSLLLVCCAVGALFAANQSWADTTITNCAQVTAAGEKDSDSTPANKADDQAIITALGTIPPSNEDDEACIAVTLTSIFDFGDAPDTYGTKTAADGAKHEIIPGLKLGASVDNEADGQPNADATGDGTDEDGVTIPPLMDGDSLTISVIATNTTAKTANIGCWIDYNGDGAFAADASEFGTASVPAGSSNAAINVVMPTVPADASKTTNGASYARCRLSTDAITATNMKGSLTDGEVEDYKVTFTAKPVFDLALKKTLASGQVNSVKAGETVKYSIEVINQGTVDASNIEVVDYIPTGMSLADTNWTDNGDGTATLKTPIASLTATNSAFVEISLKLAATVPAGTINNNAEISKATPATAGLTDSDSTPDTSNTDNVVNDVIDNSGSDEDDHDIEAITVLPTVDIELTKTAEDSAGVALTATQHGGTIVYVLTATNKGVDPATNITINDILPSSLTYVSDTGGGAYNSTTGAWNVGSLAAGDSKALKITATVK</sequence>
<dbReference type="Proteomes" id="UP001300672">
    <property type="component" value="Chromosome"/>
</dbReference>
<reference evidence="5" key="1">
    <citation type="journal article" date="2023" name="Int. J. Mol. Sci.">
        <title>Metagenomics Revealed a New Genus 'Candidatus Thiocaldithrix dubininis' gen. nov., sp. nov. and a New Species 'Candidatus Thiothrix putei' sp. nov. in the Family Thiotrichaceae, Some Members of Which Have Traits of Both Na+- and H+-Motive Energetics.</title>
        <authorList>
            <person name="Ravin N.V."/>
            <person name="Muntyan M.S."/>
            <person name="Smolyakov D.D."/>
            <person name="Rudenko T.S."/>
            <person name="Beletsky A.V."/>
            <person name="Mardanov A.V."/>
            <person name="Grabovich M.Y."/>
        </authorList>
    </citation>
    <scope>NUCLEOTIDE SEQUENCE</scope>
    <source>
        <strain evidence="5">GKL-01</strain>
    </source>
</reference>
<dbReference type="Gene3D" id="2.60.40.1170">
    <property type="entry name" value="Mu homology domain, subdomain B"/>
    <property type="match status" value="1"/>
</dbReference>
<evidence type="ECO:0000256" key="1">
    <source>
        <dbReference type="SAM" id="MobiDB-lite"/>
    </source>
</evidence>
<name>A0AA95H9D4_9GAMM</name>
<dbReference type="Gene3D" id="2.60.40.10">
    <property type="entry name" value="Immunoglobulins"/>
    <property type="match status" value="1"/>
</dbReference>
<evidence type="ECO:0000313" key="5">
    <source>
        <dbReference type="EMBL" id="WGZ91538.1"/>
    </source>
</evidence>
<feature type="domain" description="DUF11" evidence="3">
    <location>
        <begin position="257"/>
        <end position="379"/>
    </location>
</feature>
<feature type="compositionally biased region" description="Low complexity" evidence="1">
    <location>
        <begin position="369"/>
        <end position="391"/>
    </location>
</feature>
<dbReference type="InterPro" id="IPR001434">
    <property type="entry name" value="OmcB-like_DUF11"/>
</dbReference>
<dbReference type="KEGG" id="tdu:QJT80_03470"/>
<dbReference type="InterPro" id="IPR051172">
    <property type="entry name" value="Chlamydia_OmcB"/>
</dbReference>
<accession>A0AA95H9D4</accession>
<dbReference type="PANTHER" id="PTHR34819">
    <property type="entry name" value="LARGE CYSTEINE-RICH PERIPLASMIC PROTEIN OMCB"/>
    <property type="match status" value="1"/>
</dbReference>
<gene>
    <name evidence="5" type="ORF">QJT80_03470</name>
</gene>
<feature type="domain" description="DUF11" evidence="3">
    <location>
        <begin position="410"/>
        <end position="498"/>
    </location>
</feature>
<reference evidence="5" key="2">
    <citation type="submission" date="2023-04" db="EMBL/GenBank/DDBJ databases">
        <authorList>
            <person name="Beletskiy A.V."/>
            <person name="Mardanov A.V."/>
            <person name="Ravin N.V."/>
        </authorList>
    </citation>
    <scope>NUCLEOTIDE SEQUENCE</scope>
    <source>
        <strain evidence="5">GKL-01</strain>
    </source>
</reference>
<dbReference type="NCBIfam" id="TIGR01451">
    <property type="entry name" value="B_ant_repeat"/>
    <property type="match status" value="2"/>
</dbReference>
<organism evidence="5">
    <name type="scientific">Candidatus Thiocaldithrix dubininis</name>
    <dbReference type="NCBI Taxonomy" id="3080823"/>
    <lineage>
        <taxon>Bacteria</taxon>
        <taxon>Pseudomonadati</taxon>
        <taxon>Pseudomonadota</taxon>
        <taxon>Gammaproteobacteria</taxon>
        <taxon>Thiotrichales</taxon>
        <taxon>Thiotrichaceae</taxon>
        <taxon>Candidatus Thiocaldithrix</taxon>
    </lineage>
</organism>
<feature type="region of interest" description="Disordered" evidence="1">
    <location>
        <begin position="363"/>
        <end position="398"/>
    </location>
</feature>
<dbReference type="Pfam" id="PF01345">
    <property type="entry name" value="DUF11"/>
    <property type="match status" value="2"/>
</dbReference>
<evidence type="ECO:0000256" key="2">
    <source>
        <dbReference type="SAM" id="SignalP"/>
    </source>
</evidence>
<feature type="chain" id="PRO_5041740893" evidence="2">
    <location>
        <begin position="29"/>
        <end position="499"/>
    </location>
</feature>
<dbReference type="EMBL" id="CP124755">
    <property type="protein sequence ID" value="WGZ91538.1"/>
    <property type="molecule type" value="Genomic_DNA"/>
</dbReference>
<dbReference type="InterPro" id="IPR013783">
    <property type="entry name" value="Ig-like_fold"/>
</dbReference>
<dbReference type="Pfam" id="PF20009">
    <property type="entry name" value="GEVED"/>
    <property type="match status" value="1"/>
</dbReference>
<dbReference type="InterPro" id="IPR045474">
    <property type="entry name" value="GEVED"/>
</dbReference>
<proteinExistence type="predicted"/>
<feature type="region of interest" description="Disordered" evidence="1">
    <location>
        <begin position="116"/>
        <end position="136"/>
    </location>
</feature>
<dbReference type="AlphaFoldDB" id="A0AA95H9D4"/>